<dbReference type="Pfam" id="PF16862">
    <property type="entry name" value="Glyco_hydro_79C"/>
    <property type="match status" value="1"/>
</dbReference>
<dbReference type="InterPro" id="IPR052974">
    <property type="entry name" value="GH79_Enzymes"/>
</dbReference>
<accession>A0A443HZ49</accession>
<protein>
    <recommendedName>
        <fullName evidence="2">Beta-glucuronidase C-terminal domain-containing protein</fullName>
    </recommendedName>
</protein>
<evidence type="ECO:0000313" key="3">
    <source>
        <dbReference type="EMBL" id="RWQ97034.1"/>
    </source>
</evidence>
<reference evidence="3 4" key="1">
    <citation type="journal article" date="2018" name="Front. Microbiol.">
        <title>Genomic and genetic insights into a cosmopolitan fungus, Paecilomyces variotii (Eurotiales).</title>
        <authorList>
            <person name="Urquhart A.S."/>
            <person name="Mondo S.J."/>
            <person name="Makela M.R."/>
            <person name="Hane J.K."/>
            <person name="Wiebenga A."/>
            <person name="He G."/>
            <person name="Mihaltcheva S."/>
            <person name="Pangilinan J."/>
            <person name="Lipzen A."/>
            <person name="Barry K."/>
            <person name="de Vries R.P."/>
            <person name="Grigoriev I.V."/>
            <person name="Idnurm A."/>
        </authorList>
    </citation>
    <scope>NUCLEOTIDE SEQUENCE [LARGE SCALE GENOMIC DNA]</scope>
    <source>
        <strain evidence="3 4">CBS 101075</strain>
    </source>
</reference>
<evidence type="ECO:0000313" key="4">
    <source>
        <dbReference type="Proteomes" id="UP000283841"/>
    </source>
</evidence>
<dbReference type="GeneID" id="39599569"/>
<dbReference type="STRING" id="264951.A0A443HZ49"/>
<dbReference type="AlphaFoldDB" id="A0A443HZ49"/>
<dbReference type="SUPFAM" id="SSF51445">
    <property type="entry name" value="(Trans)glycosidases"/>
    <property type="match status" value="1"/>
</dbReference>
<evidence type="ECO:0000259" key="2">
    <source>
        <dbReference type="Pfam" id="PF16862"/>
    </source>
</evidence>
<feature type="signal peptide" evidence="1">
    <location>
        <begin position="1"/>
        <end position="23"/>
    </location>
</feature>
<dbReference type="Gene3D" id="3.20.20.80">
    <property type="entry name" value="Glycosidases"/>
    <property type="match status" value="1"/>
</dbReference>
<dbReference type="EMBL" id="RCNU01000003">
    <property type="protein sequence ID" value="RWQ97034.1"/>
    <property type="molecule type" value="Genomic_DNA"/>
</dbReference>
<dbReference type="Gene3D" id="2.60.40.1180">
    <property type="entry name" value="Golgi alpha-mannosidase II"/>
    <property type="match status" value="1"/>
</dbReference>
<comment type="caution">
    <text evidence="3">The sequence shown here is derived from an EMBL/GenBank/DDBJ whole genome shotgun (WGS) entry which is preliminary data.</text>
</comment>
<dbReference type="InterPro" id="IPR017853">
    <property type="entry name" value="GH"/>
</dbReference>
<dbReference type="PANTHER" id="PTHR36183:SF2">
    <property type="entry name" value="BETA-GLUCURONIDASE C-TERMINAL DOMAIN-CONTAINING PROTEIN"/>
    <property type="match status" value="1"/>
</dbReference>
<feature type="domain" description="Beta-glucuronidase C-terminal" evidence="2">
    <location>
        <begin position="376"/>
        <end position="482"/>
    </location>
</feature>
<dbReference type="RefSeq" id="XP_028486679.1">
    <property type="nucleotide sequence ID" value="XM_028630292.1"/>
</dbReference>
<dbReference type="InterPro" id="IPR031728">
    <property type="entry name" value="GlcAase_C"/>
</dbReference>
<sequence length="485" mass="50663">MHSNQSIGFLVAALLFSARTIYSLTFAVPSSPPSNASGTLDSAPVGVSFEFFAFSAYMQDVAATNVCLSNLKKAMGTAVPIRIGGTTQDRATYDPSLSTAVNYSVASSTDAPDSLTFGPSFMQIASSYDGSVTLGLDRRLNSISNTIAAAKVAVSVIPNLYALELGNEPNFFVSSDPIANGSSWTAAADASSQVSWQESVATALDKESIIQAGVFFGTGSFSVEELVAKEGASASYVRSFSEHYYPQSGSTANLTDLMSHSSIVSGVSAFEDDINAASSLDKPFVFGETNSATQGGGGISPTYGAALWILDYVMQAVILGAKQLFFHQGTIGNCQYCWWGNYTMGAPYYGAYMAALSLNGASRIAPLDSGTTPYAAYAIYQNDTVSRILLYNSDYYSSGTRSGVNFTLAGLSTSSSSSTVTAVRLTGDKATARIDQGGIVTVAGQTFENGTCTIQGHKVVEDVDVGENGETVVSVGAAEAVLVYL</sequence>
<evidence type="ECO:0000256" key="1">
    <source>
        <dbReference type="SAM" id="SignalP"/>
    </source>
</evidence>
<dbReference type="Proteomes" id="UP000283841">
    <property type="component" value="Unassembled WGS sequence"/>
</dbReference>
<dbReference type="PANTHER" id="PTHR36183">
    <property type="entry name" value="BETA-GLUCURONIDASE"/>
    <property type="match status" value="1"/>
</dbReference>
<gene>
    <name evidence="3" type="ORF">C8Q69DRAFT_462182</name>
</gene>
<name>A0A443HZ49_BYSSP</name>
<dbReference type="VEuPathDB" id="FungiDB:C8Q69DRAFT_462182"/>
<keyword evidence="1" id="KW-0732">Signal</keyword>
<keyword evidence="4" id="KW-1185">Reference proteome</keyword>
<organism evidence="3 4">
    <name type="scientific">Byssochlamys spectabilis</name>
    <name type="common">Paecilomyces variotii</name>
    <dbReference type="NCBI Taxonomy" id="264951"/>
    <lineage>
        <taxon>Eukaryota</taxon>
        <taxon>Fungi</taxon>
        <taxon>Dikarya</taxon>
        <taxon>Ascomycota</taxon>
        <taxon>Pezizomycotina</taxon>
        <taxon>Eurotiomycetes</taxon>
        <taxon>Eurotiomycetidae</taxon>
        <taxon>Eurotiales</taxon>
        <taxon>Thermoascaceae</taxon>
        <taxon>Paecilomyces</taxon>
    </lineage>
</organism>
<proteinExistence type="predicted"/>
<feature type="chain" id="PRO_5019505246" description="Beta-glucuronidase C-terminal domain-containing protein" evidence="1">
    <location>
        <begin position="24"/>
        <end position="485"/>
    </location>
</feature>
<dbReference type="InterPro" id="IPR013780">
    <property type="entry name" value="Glyco_hydro_b"/>
</dbReference>